<dbReference type="PROSITE" id="PS50082">
    <property type="entry name" value="WD_REPEATS_2"/>
    <property type="match status" value="1"/>
</dbReference>
<dbReference type="SMART" id="SM00320">
    <property type="entry name" value="WD40"/>
    <property type="match status" value="2"/>
</dbReference>
<dbReference type="STRING" id="1036808.A0A0C3AUS7"/>
<dbReference type="PANTHER" id="PTHR47232:SF1">
    <property type="entry name" value="TRANSDUCIN FAMILY PROTEIN _ WD-40 REPEAT FAMILY PROTEIN"/>
    <property type="match status" value="1"/>
</dbReference>
<keyword evidence="5" id="KW-1185">Reference proteome</keyword>
<proteinExistence type="predicted"/>
<feature type="repeat" description="WD" evidence="3">
    <location>
        <begin position="194"/>
        <end position="236"/>
    </location>
</feature>
<name>A0A0C3AUS7_9AGAM</name>
<dbReference type="InParanoid" id="A0A0C3AUS7"/>
<dbReference type="SUPFAM" id="SSF50978">
    <property type="entry name" value="WD40 repeat-like"/>
    <property type="match status" value="1"/>
</dbReference>
<gene>
    <name evidence="4" type="ORF">SCLCIDRAFT_104538</name>
</gene>
<evidence type="ECO:0000313" key="4">
    <source>
        <dbReference type="EMBL" id="KIM68712.1"/>
    </source>
</evidence>
<keyword evidence="1 3" id="KW-0853">WD repeat</keyword>
<dbReference type="EMBL" id="KN822008">
    <property type="protein sequence ID" value="KIM68712.1"/>
    <property type="molecule type" value="Genomic_DNA"/>
</dbReference>
<reference evidence="4 5" key="1">
    <citation type="submission" date="2014-04" db="EMBL/GenBank/DDBJ databases">
        <authorList>
            <consortium name="DOE Joint Genome Institute"/>
            <person name="Kuo A."/>
            <person name="Kohler A."/>
            <person name="Nagy L.G."/>
            <person name="Floudas D."/>
            <person name="Copeland A."/>
            <person name="Barry K.W."/>
            <person name="Cichocki N."/>
            <person name="Veneault-Fourrey C."/>
            <person name="LaButti K."/>
            <person name="Lindquist E.A."/>
            <person name="Lipzen A."/>
            <person name="Lundell T."/>
            <person name="Morin E."/>
            <person name="Murat C."/>
            <person name="Sun H."/>
            <person name="Tunlid A."/>
            <person name="Henrissat B."/>
            <person name="Grigoriev I.V."/>
            <person name="Hibbett D.S."/>
            <person name="Martin F."/>
            <person name="Nordberg H.P."/>
            <person name="Cantor M.N."/>
            <person name="Hua S.X."/>
        </authorList>
    </citation>
    <scope>NUCLEOTIDE SEQUENCE [LARGE SCALE GENOMIC DNA]</scope>
    <source>
        <strain evidence="4 5">Foug A</strain>
    </source>
</reference>
<keyword evidence="2" id="KW-0677">Repeat</keyword>
<dbReference type="InterPro" id="IPR001680">
    <property type="entry name" value="WD40_rpt"/>
</dbReference>
<dbReference type="PANTHER" id="PTHR47232">
    <property type="entry name" value="TRANSDUCIN FAMILY PROTEIN / WD-40 REPEAT FAMILY PROTEIN"/>
    <property type="match status" value="1"/>
</dbReference>
<reference evidence="5" key="2">
    <citation type="submission" date="2015-01" db="EMBL/GenBank/DDBJ databases">
        <title>Evolutionary Origins and Diversification of the Mycorrhizal Mutualists.</title>
        <authorList>
            <consortium name="DOE Joint Genome Institute"/>
            <consortium name="Mycorrhizal Genomics Consortium"/>
            <person name="Kohler A."/>
            <person name="Kuo A."/>
            <person name="Nagy L.G."/>
            <person name="Floudas D."/>
            <person name="Copeland A."/>
            <person name="Barry K.W."/>
            <person name="Cichocki N."/>
            <person name="Veneault-Fourrey C."/>
            <person name="LaButti K."/>
            <person name="Lindquist E.A."/>
            <person name="Lipzen A."/>
            <person name="Lundell T."/>
            <person name="Morin E."/>
            <person name="Murat C."/>
            <person name="Riley R."/>
            <person name="Ohm R."/>
            <person name="Sun H."/>
            <person name="Tunlid A."/>
            <person name="Henrissat B."/>
            <person name="Grigoriev I.V."/>
            <person name="Hibbett D.S."/>
            <person name="Martin F."/>
        </authorList>
    </citation>
    <scope>NUCLEOTIDE SEQUENCE [LARGE SCALE GENOMIC DNA]</scope>
    <source>
        <strain evidence="5">Foug A</strain>
    </source>
</reference>
<dbReference type="InterPro" id="IPR015943">
    <property type="entry name" value="WD40/YVTN_repeat-like_dom_sf"/>
</dbReference>
<evidence type="ECO:0000313" key="5">
    <source>
        <dbReference type="Proteomes" id="UP000053989"/>
    </source>
</evidence>
<dbReference type="OrthoDB" id="1897642at2759"/>
<evidence type="ECO:0000256" key="3">
    <source>
        <dbReference type="PROSITE-ProRule" id="PRU00221"/>
    </source>
</evidence>
<dbReference type="InterPro" id="IPR036322">
    <property type="entry name" value="WD40_repeat_dom_sf"/>
</dbReference>
<evidence type="ECO:0000256" key="1">
    <source>
        <dbReference type="ARBA" id="ARBA00022574"/>
    </source>
</evidence>
<organism evidence="4 5">
    <name type="scientific">Scleroderma citrinum Foug A</name>
    <dbReference type="NCBI Taxonomy" id="1036808"/>
    <lineage>
        <taxon>Eukaryota</taxon>
        <taxon>Fungi</taxon>
        <taxon>Dikarya</taxon>
        <taxon>Basidiomycota</taxon>
        <taxon>Agaricomycotina</taxon>
        <taxon>Agaricomycetes</taxon>
        <taxon>Agaricomycetidae</taxon>
        <taxon>Boletales</taxon>
        <taxon>Sclerodermatineae</taxon>
        <taxon>Sclerodermataceae</taxon>
        <taxon>Scleroderma</taxon>
    </lineage>
</organism>
<protein>
    <submittedName>
        <fullName evidence="4">Uncharacterized protein</fullName>
    </submittedName>
</protein>
<accession>A0A0C3AUS7</accession>
<sequence>MSIRDAQGSRGGYHDQQQQGVETYTTPHLNEIPSTTAFILDGETFQLPLESHDKPRRILRTHDSSFITVTMYGFIERVQEINASKRRQVLASPDLFLEEHVDDACLVLPGFETSVLILAHAREDIQLMYLRVKGCHASQPHILQRDWNKEKKAGVSALATLMQPLKFASGGFDHKVHLWTMEDDLSDALPVELAIKHTSMVHSLLAIRDTSHKLISAGADRNIHLWDLSSERVVHTIKISNSPYHAHRTESPFCTLLEVAHLDSQFEVHDHRMVPQRPAQRFGFIAKDPQGRYAKGDTWPHFFASGDRSGIVRAWDLRNVSKEAYNRQCFGDQVIQVVNTESRILVCSKKNEYRVINIHNGQEG</sequence>
<dbReference type="Pfam" id="PF00400">
    <property type="entry name" value="WD40"/>
    <property type="match status" value="1"/>
</dbReference>
<dbReference type="AlphaFoldDB" id="A0A0C3AUS7"/>
<dbReference type="Proteomes" id="UP000053989">
    <property type="component" value="Unassembled WGS sequence"/>
</dbReference>
<dbReference type="InterPro" id="IPR019775">
    <property type="entry name" value="WD40_repeat_CS"/>
</dbReference>
<dbReference type="HOGENOM" id="CLU_065003_0_0_1"/>
<dbReference type="PROSITE" id="PS00678">
    <property type="entry name" value="WD_REPEATS_1"/>
    <property type="match status" value="1"/>
</dbReference>
<dbReference type="Gene3D" id="2.130.10.10">
    <property type="entry name" value="YVTN repeat-like/Quinoprotein amine dehydrogenase"/>
    <property type="match status" value="1"/>
</dbReference>
<evidence type="ECO:0000256" key="2">
    <source>
        <dbReference type="ARBA" id="ARBA00022737"/>
    </source>
</evidence>